<sequence>MMQPPGDRLEPLARQHVRRGGTRPPNERGAVVGLEAESWLEILQAPDRNGLTVTEVCRRYNISRKSYYSYLARYREHGVAGLAPRSRRPKNFPARTSAEIEAVVVRVRLDRPQWGARRIRTHLQRAGSTRVPAVSTVHAILRRHGLVGTGSDHEALRTATTAPVPERSMTTHQTPSRAGSYT</sequence>
<keyword evidence="3" id="KW-1185">Reference proteome</keyword>
<feature type="region of interest" description="Disordered" evidence="1">
    <location>
        <begin position="151"/>
        <end position="182"/>
    </location>
</feature>
<dbReference type="Pfam" id="PF13565">
    <property type="entry name" value="HTH_32"/>
    <property type="match status" value="1"/>
</dbReference>
<organism evidence="2 3">
    <name type="scientific">Nocardia fluminea</name>
    <dbReference type="NCBI Taxonomy" id="134984"/>
    <lineage>
        <taxon>Bacteria</taxon>
        <taxon>Bacillati</taxon>
        <taxon>Actinomycetota</taxon>
        <taxon>Actinomycetes</taxon>
        <taxon>Mycobacteriales</taxon>
        <taxon>Nocardiaceae</taxon>
        <taxon>Nocardia</taxon>
    </lineage>
</organism>
<dbReference type="Gene3D" id="1.10.10.10">
    <property type="entry name" value="Winged helix-like DNA-binding domain superfamily/Winged helix DNA-binding domain"/>
    <property type="match status" value="1"/>
</dbReference>
<dbReference type="OrthoDB" id="52928at2"/>
<name>A0A2N3V5E5_9NOCA</name>
<feature type="region of interest" description="Disordered" evidence="1">
    <location>
        <begin position="1"/>
        <end position="28"/>
    </location>
</feature>
<protein>
    <submittedName>
        <fullName evidence="2">Homeodomain-containing protein</fullName>
    </submittedName>
</protein>
<evidence type="ECO:0000313" key="3">
    <source>
        <dbReference type="Proteomes" id="UP000233766"/>
    </source>
</evidence>
<accession>A0A2N3V5E5</accession>
<feature type="compositionally biased region" description="Polar residues" evidence="1">
    <location>
        <begin position="168"/>
        <end position="182"/>
    </location>
</feature>
<keyword evidence="2" id="KW-0371">Homeobox</keyword>
<comment type="caution">
    <text evidence="2">The sequence shown here is derived from an EMBL/GenBank/DDBJ whole genome shotgun (WGS) entry which is preliminary data.</text>
</comment>
<proteinExistence type="predicted"/>
<dbReference type="EMBL" id="PJMW01000003">
    <property type="protein sequence ID" value="PKV76835.1"/>
    <property type="molecule type" value="Genomic_DNA"/>
</dbReference>
<evidence type="ECO:0000313" key="2">
    <source>
        <dbReference type="EMBL" id="PKV76835.1"/>
    </source>
</evidence>
<dbReference type="SUPFAM" id="SSF46689">
    <property type="entry name" value="Homeodomain-like"/>
    <property type="match status" value="1"/>
</dbReference>
<gene>
    <name evidence="2" type="ORF">ATK86_7242</name>
</gene>
<reference evidence="2 3" key="1">
    <citation type="submission" date="2017-12" db="EMBL/GenBank/DDBJ databases">
        <title>Sequencing the genomes of 1000 Actinobacteria strains.</title>
        <authorList>
            <person name="Klenk H.-P."/>
        </authorList>
    </citation>
    <scope>NUCLEOTIDE SEQUENCE [LARGE SCALE GENOMIC DNA]</scope>
    <source>
        <strain evidence="2 3">DSM 44489</strain>
    </source>
</reference>
<dbReference type="AlphaFoldDB" id="A0A2N3V5E5"/>
<dbReference type="InterPro" id="IPR009057">
    <property type="entry name" value="Homeodomain-like_sf"/>
</dbReference>
<dbReference type="Proteomes" id="UP000233766">
    <property type="component" value="Unassembled WGS sequence"/>
</dbReference>
<dbReference type="GO" id="GO:0003677">
    <property type="term" value="F:DNA binding"/>
    <property type="evidence" value="ECO:0007669"/>
    <property type="project" value="UniProtKB-KW"/>
</dbReference>
<evidence type="ECO:0000256" key="1">
    <source>
        <dbReference type="SAM" id="MobiDB-lite"/>
    </source>
</evidence>
<dbReference type="InterPro" id="IPR036388">
    <property type="entry name" value="WH-like_DNA-bd_sf"/>
</dbReference>
<keyword evidence="2" id="KW-0238">DNA-binding</keyword>